<gene>
    <name evidence="3" type="ORF">SDRG_15053</name>
</gene>
<feature type="compositionally biased region" description="Basic and acidic residues" evidence="1">
    <location>
        <begin position="565"/>
        <end position="574"/>
    </location>
</feature>
<dbReference type="GO" id="GO:0030552">
    <property type="term" value="F:cAMP binding"/>
    <property type="evidence" value="ECO:0007669"/>
    <property type="project" value="TreeGrafter"/>
</dbReference>
<dbReference type="OMA" id="PLSHCFF"/>
<proteinExistence type="predicted"/>
<evidence type="ECO:0000259" key="2">
    <source>
        <dbReference type="PROSITE" id="PS50042"/>
    </source>
</evidence>
<dbReference type="InterPro" id="IPR050503">
    <property type="entry name" value="cAMP-dep_PK_reg_su-like"/>
</dbReference>
<protein>
    <recommendedName>
        <fullName evidence="2">Cyclic nucleotide-binding domain-containing protein</fullName>
    </recommendedName>
</protein>
<feature type="region of interest" description="Disordered" evidence="1">
    <location>
        <begin position="558"/>
        <end position="580"/>
    </location>
</feature>
<evidence type="ECO:0000313" key="3">
    <source>
        <dbReference type="EMBL" id="EQC27150.1"/>
    </source>
</evidence>
<dbReference type="PROSITE" id="PS50042">
    <property type="entry name" value="CNMP_BINDING_3"/>
    <property type="match status" value="2"/>
</dbReference>
<dbReference type="GO" id="GO:0034236">
    <property type="term" value="F:protein kinase A catalytic subunit binding"/>
    <property type="evidence" value="ECO:0007669"/>
    <property type="project" value="TreeGrafter"/>
</dbReference>
<dbReference type="RefSeq" id="XP_008619436.1">
    <property type="nucleotide sequence ID" value="XM_008621214.1"/>
</dbReference>
<feature type="domain" description="Cyclic nucleotide-binding" evidence="2">
    <location>
        <begin position="307"/>
        <end position="413"/>
    </location>
</feature>
<dbReference type="Proteomes" id="UP000030762">
    <property type="component" value="Unassembled WGS sequence"/>
</dbReference>
<accession>T0Q1A3</accession>
<reference evidence="3 4" key="1">
    <citation type="submission" date="2012-04" db="EMBL/GenBank/DDBJ databases">
        <title>The Genome Sequence of Saprolegnia declina VS20.</title>
        <authorList>
            <consortium name="The Broad Institute Genome Sequencing Platform"/>
            <person name="Russ C."/>
            <person name="Nusbaum C."/>
            <person name="Tyler B."/>
            <person name="van West P."/>
            <person name="Dieguez-Uribeondo J."/>
            <person name="de Bruijn I."/>
            <person name="Tripathy S."/>
            <person name="Jiang R."/>
            <person name="Young S.K."/>
            <person name="Zeng Q."/>
            <person name="Gargeya S."/>
            <person name="Fitzgerald M."/>
            <person name="Haas B."/>
            <person name="Abouelleil A."/>
            <person name="Alvarado L."/>
            <person name="Arachchi H.M."/>
            <person name="Berlin A."/>
            <person name="Chapman S.B."/>
            <person name="Goldberg J."/>
            <person name="Griggs A."/>
            <person name="Gujja S."/>
            <person name="Hansen M."/>
            <person name="Howarth C."/>
            <person name="Imamovic A."/>
            <person name="Larimer J."/>
            <person name="McCowen C."/>
            <person name="Montmayeur A."/>
            <person name="Murphy C."/>
            <person name="Neiman D."/>
            <person name="Pearson M."/>
            <person name="Priest M."/>
            <person name="Roberts A."/>
            <person name="Saif S."/>
            <person name="Shea T."/>
            <person name="Sisk P."/>
            <person name="Sykes S."/>
            <person name="Wortman J."/>
            <person name="Nusbaum C."/>
            <person name="Birren B."/>
        </authorList>
    </citation>
    <scope>NUCLEOTIDE SEQUENCE [LARGE SCALE GENOMIC DNA]</scope>
    <source>
        <strain evidence="3 4">VS20</strain>
    </source>
</reference>
<dbReference type="AlphaFoldDB" id="T0Q1A3"/>
<dbReference type="Gene3D" id="2.60.120.10">
    <property type="entry name" value="Jelly Rolls"/>
    <property type="match status" value="2"/>
</dbReference>
<dbReference type="GO" id="GO:0005829">
    <property type="term" value="C:cytosol"/>
    <property type="evidence" value="ECO:0007669"/>
    <property type="project" value="TreeGrafter"/>
</dbReference>
<dbReference type="InterPro" id="IPR018488">
    <property type="entry name" value="cNMP-bd_CS"/>
</dbReference>
<dbReference type="InterPro" id="IPR018490">
    <property type="entry name" value="cNMP-bd_dom_sf"/>
</dbReference>
<organism evidence="3 4">
    <name type="scientific">Saprolegnia diclina (strain VS20)</name>
    <dbReference type="NCBI Taxonomy" id="1156394"/>
    <lineage>
        <taxon>Eukaryota</taxon>
        <taxon>Sar</taxon>
        <taxon>Stramenopiles</taxon>
        <taxon>Oomycota</taxon>
        <taxon>Saprolegniomycetes</taxon>
        <taxon>Saprolegniales</taxon>
        <taxon>Saprolegniaceae</taxon>
        <taxon>Saprolegnia</taxon>
    </lineage>
</organism>
<dbReference type="GeneID" id="19955780"/>
<evidence type="ECO:0000313" key="4">
    <source>
        <dbReference type="Proteomes" id="UP000030762"/>
    </source>
</evidence>
<name>T0Q1A3_SAPDV</name>
<dbReference type="eggNOG" id="ENOG502RYC7">
    <property type="taxonomic scope" value="Eukaryota"/>
</dbReference>
<dbReference type="SUPFAM" id="SSF51206">
    <property type="entry name" value="cAMP-binding domain-like"/>
    <property type="match status" value="2"/>
</dbReference>
<dbReference type="OrthoDB" id="2021138at2759"/>
<feature type="domain" description="Cyclic nucleotide-binding" evidence="2">
    <location>
        <begin position="159"/>
        <end position="285"/>
    </location>
</feature>
<dbReference type="CDD" id="cd00038">
    <property type="entry name" value="CAP_ED"/>
    <property type="match status" value="1"/>
</dbReference>
<dbReference type="VEuPathDB" id="FungiDB:SDRG_15053"/>
<keyword evidence="4" id="KW-1185">Reference proteome</keyword>
<dbReference type="EMBL" id="JH767214">
    <property type="protein sequence ID" value="EQC27150.1"/>
    <property type="molecule type" value="Genomic_DNA"/>
</dbReference>
<dbReference type="GO" id="GO:0005952">
    <property type="term" value="C:cAMP-dependent protein kinase complex"/>
    <property type="evidence" value="ECO:0007669"/>
    <property type="project" value="InterPro"/>
</dbReference>
<dbReference type="SMART" id="SM00100">
    <property type="entry name" value="cNMP"/>
    <property type="match status" value="2"/>
</dbReference>
<dbReference type="GO" id="GO:0004862">
    <property type="term" value="F:cAMP-dependent protein kinase inhibitor activity"/>
    <property type="evidence" value="ECO:0007669"/>
    <property type="project" value="TreeGrafter"/>
</dbReference>
<dbReference type="PANTHER" id="PTHR11635">
    <property type="entry name" value="CAMP-DEPENDENT PROTEIN KINASE REGULATORY CHAIN"/>
    <property type="match status" value="1"/>
</dbReference>
<dbReference type="PROSITE" id="PS00889">
    <property type="entry name" value="CNMP_BINDING_2"/>
    <property type="match status" value="1"/>
</dbReference>
<dbReference type="PANTHER" id="PTHR11635:SF152">
    <property type="entry name" value="CAMP-DEPENDENT PROTEIN KINASE TYPE I REGULATORY SUBUNIT-RELATED"/>
    <property type="match status" value="1"/>
</dbReference>
<dbReference type="InterPro" id="IPR014710">
    <property type="entry name" value="RmlC-like_jellyroll"/>
</dbReference>
<dbReference type="InParanoid" id="T0Q1A3"/>
<sequence length="619" mass="69236">MRREALAVVRATLMNKTSTDAAVSLKESEDQFLFLQALRRRPISRHHVALHNRGVAHIGDDRPITTPPDASDMDVLSMDRNSMMCKAVVILWRHHVRMRAWRKWTLVAAAETKRLRELHLRQLRDEAMTLLRQSSPTSSFDADTMATLLEWAKQLHGKIFQDVSHEQLQDIVSHMTLQHVPCHECLFLEGDIGHGYYVLLSGAVSIYVGMPATTTLRLVQGRFPALEAIRHDPALLGVYKYDILEGDGFGEVAMFSNERRRTASALASRACDVVEIPKEVYDRTLRKAQLTAYRTAQAMAFLPTVDIFADWVHAKLATLFGLLDRRQVSFGQHLLTQDKPITGVYFILSGQVHLVQSWTTPASDVKPSTTLPITVDTVGRRGIVGIQSLVEPLRKRSKYAALAASDSVECFAVPLGHLDTFRGLLQSSNLAHLRDTWHALEAARAARFEHAISVLQTNTTALPPKPTPVAPETPGWTPKLRFERDKGPATLPQMTSLAGKKFVFHDFDLLATKEPTYLASSSLPKMTHVAKPPLRKDECAKVAALHLRAFEAHLWDTAPKASPTKPDDVRRPERPPLPPFARSLATTRLKARAVAAEHTSFTKARRVVHESLLSYKHAF</sequence>
<dbReference type="InterPro" id="IPR000595">
    <property type="entry name" value="cNMP-bd_dom"/>
</dbReference>
<evidence type="ECO:0000256" key="1">
    <source>
        <dbReference type="SAM" id="MobiDB-lite"/>
    </source>
</evidence>
<dbReference type="STRING" id="1156394.T0Q1A3"/>